<dbReference type="InterPro" id="IPR058548">
    <property type="entry name" value="MlaB-like_STAS"/>
</dbReference>
<dbReference type="InterPro" id="IPR002645">
    <property type="entry name" value="STAS_dom"/>
</dbReference>
<evidence type="ECO:0000313" key="2">
    <source>
        <dbReference type="EMBL" id="AOP34098.1"/>
    </source>
</evidence>
<dbReference type="InterPro" id="IPR036513">
    <property type="entry name" value="STAS_dom_sf"/>
</dbReference>
<dbReference type="Gene3D" id="3.30.750.24">
    <property type="entry name" value="STAS domain"/>
    <property type="match status" value="1"/>
</dbReference>
<evidence type="ECO:0000259" key="1">
    <source>
        <dbReference type="PROSITE" id="PS50801"/>
    </source>
</evidence>
<gene>
    <name evidence="2" type="ORF">A0128_09735</name>
</gene>
<dbReference type="PANTHER" id="PTHR35849">
    <property type="entry name" value="BLR2341 PROTEIN"/>
    <property type="match status" value="1"/>
</dbReference>
<reference evidence="2 3" key="1">
    <citation type="submission" date="2016-04" db="EMBL/GenBank/DDBJ databases">
        <title>Complete genome seqeunce of Leptospira alstonii serovar Room22.</title>
        <authorList>
            <person name="Nally J.E."/>
            <person name="Bayles D.O."/>
            <person name="Hurley D."/>
            <person name="Fanning S."/>
            <person name="McMahon B.J."/>
            <person name="Arent Z."/>
        </authorList>
    </citation>
    <scope>NUCLEOTIDE SEQUENCE [LARGE SCALE GENOMIC DNA]</scope>
    <source>
        <strain evidence="2 3">GWTS #1</strain>
    </source>
</reference>
<dbReference type="RefSeq" id="WP_069607329.1">
    <property type="nucleotide sequence ID" value="NZ_CP015217.1"/>
</dbReference>
<dbReference type="AlphaFoldDB" id="A0A1D7UWX7"/>
<dbReference type="PANTHER" id="PTHR35849:SF2">
    <property type="entry name" value="BLR2341 PROTEIN"/>
    <property type="match status" value="1"/>
</dbReference>
<name>A0A1D7UWX7_9LEPT</name>
<evidence type="ECO:0000313" key="3">
    <source>
        <dbReference type="Proteomes" id="UP000094197"/>
    </source>
</evidence>
<accession>A0A1D7UWX7</accession>
<dbReference type="Proteomes" id="UP000094197">
    <property type="component" value="Chromosome 1"/>
</dbReference>
<dbReference type="SUPFAM" id="SSF52091">
    <property type="entry name" value="SpoIIaa-like"/>
    <property type="match status" value="1"/>
</dbReference>
<dbReference type="PROSITE" id="PS50801">
    <property type="entry name" value="STAS"/>
    <property type="match status" value="1"/>
</dbReference>
<dbReference type="Pfam" id="PF13466">
    <property type="entry name" value="STAS_2"/>
    <property type="match status" value="1"/>
</dbReference>
<sequence length="130" mass="15134">MAFQFKKESVTFRLDNAQVSGLKIFIEGELTIYDAMELKETFDGLFKNPNSIFEIDLSRISKLDTSCLQILLALKKEARKQEFTIRFINHSHAVLKLIDLYGLTGFLRDKIKLQKEDLKEFSFQYGMGRD</sequence>
<proteinExistence type="predicted"/>
<organism evidence="2 3">
    <name type="scientific">Leptospira tipperaryensis</name>
    <dbReference type="NCBI Taxonomy" id="2564040"/>
    <lineage>
        <taxon>Bacteria</taxon>
        <taxon>Pseudomonadati</taxon>
        <taxon>Spirochaetota</taxon>
        <taxon>Spirochaetia</taxon>
        <taxon>Leptospirales</taxon>
        <taxon>Leptospiraceae</taxon>
        <taxon>Leptospira</taxon>
    </lineage>
</organism>
<keyword evidence="3" id="KW-1185">Reference proteome</keyword>
<dbReference type="OrthoDB" id="331945at2"/>
<protein>
    <submittedName>
        <fullName evidence="2">Anti-anti-sigma factor</fullName>
    </submittedName>
</protein>
<feature type="domain" description="STAS" evidence="1">
    <location>
        <begin position="24"/>
        <end position="103"/>
    </location>
</feature>
<dbReference type="InterPro" id="IPR052746">
    <property type="entry name" value="MlaB_ABC_Transporter"/>
</dbReference>
<dbReference type="CDD" id="cd07043">
    <property type="entry name" value="STAS_anti-anti-sigma_factors"/>
    <property type="match status" value="1"/>
</dbReference>
<dbReference type="EMBL" id="CP015217">
    <property type="protein sequence ID" value="AOP34098.1"/>
    <property type="molecule type" value="Genomic_DNA"/>
</dbReference>
<dbReference type="KEGG" id="laj:A0128_09735"/>